<keyword evidence="8" id="KW-1185">Reference proteome</keyword>
<dbReference type="PROSITE" id="PS51257">
    <property type="entry name" value="PROKAR_LIPOPROTEIN"/>
    <property type="match status" value="1"/>
</dbReference>
<name>A0A1H2RQY9_THIRO</name>
<evidence type="ECO:0000256" key="1">
    <source>
        <dbReference type="ARBA" id="ARBA00010296"/>
    </source>
</evidence>
<keyword evidence="4" id="KW-0472">Membrane</keyword>
<organism evidence="7 8">
    <name type="scientific">Thiocapsa roseopersicina</name>
    <dbReference type="NCBI Taxonomy" id="1058"/>
    <lineage>
        <taxon>Bacteria</taxon>
        <taxon>Pseudomonadati</taxon>
        <taxon>Pseudomonadota</taxon>
        <taxon>Gammaproteobacteria</taxon>
        <taxon>Chromatiales</taxon>
        <taxon>Chromatiaceae</taxon>
        <taxon>Thiocapsa</taxon>
    </lineage>
</organism>
<dbReference type="Pfam" id="PF08085">
    <property type="entry name" value="Entericidin"/>
    <property type="match status" value="1"/>
</dbReference>
<protein>
    <submittedName>
        <fullName evidence="7">Predicted small secreted protein</fullName>
    </submittedName>
</protein>
<evidence type="ECO:0000256" key="2">
    <source>
        <dbReference type="ARBA" id="ARBA00022475"/>
    </source>
</evidence>
<dbReference type="GO" id="GO:0016020">
    <property type="term" value="C:membrane"/>
    <property type="evidence" value="ECO:0007669"/>
    <property type="project" value="InterPro"/>
</dbReference>
<accession>A0A1H2RQY9</accession>
<dbReference type="AlphaFoldDB" id="A0A1H2RQY9"/>
<keyword evidence="2" id="KW-1003">Cell membrane</keyword>
<sequence>MMKTLIGLVMLLSIGLLIGCNTIDGAGQDIERGGEAVSDTAKEVQKSM</sequence>
<comment type="similarity">
    <text evidence="1">Belongs to the EcnA/EcnB lipoprotein family.</text>
</comment>
<evidence type="ECO:0000256" key="4">
    <source>
        <dbReference type="ARBA" id="ARBA00023136"/>
    </source>
</evidence>
<evidence type="ECO:0000313" key="8">
    <source>
        <dbReference type="Proteomes" id="UP000198816"/>
    </source>
</evidence>
<dbReference type="STRING" id="1058.SAMN05421783_102134"/>
<dbReference type="InterPro" id="IPR012556">
    <property type="entry name" value="Entericidin"/>
</dbReference>
<evidence type="ECO:0000313" key="7">
    <source>
        <dbReference type="EMBL" id="SDW21705.1"/>
    </source>
</evidence>
<dbReference type="Proteomes" id="UP000198816">
    <property type="component" value="Unassembled WGS sequence"/>
</dbReference>
<dbReference type="EMBL" id="FNNZ01000002">
    <property type="protein sequence ID" value="SDW21705.1"/>
    <property type="molecule type" value="Genomic_DNA"/>
</dbReference>
<proteinExistence type="inferred from homology"/>
<evidence type="ECO:0000256" key="5">
    <source>
        <dbReference type="ARBA" id="ARBA00023139"/>
    </source>
</evidence>
<dbReference type="GO" id="GO:0009636">
    <property type="term" value="P:response to toxic substance"/>
    <property type="evidence" value="ECO:0007669"/>
    <property type="project" value="InterPro"/>
</dbReference>
<reference evidence="8" key="1">
    <citation type="submission" date="2016-10" db="EMBL/GenBank/DDBJ databases">
        <authorList>
            <person name="Varghese N."/>
            <person name="Submissions S."/>
        </authorList>
    </citation>
    <scope>NUCLEOTIDE SEQUENCE [LARGE SCALE GENOMIC DNA]</scope>
    <source>
        <strain evidence="8">DSM 217</strain>
    </source>
</reference>
<evidence type="ECO:0000256" key="6">
    <source>
        <dbReference type="ARBA" id="ARBA00023288"/>
    </source>
</evidence>
<gene>
    <name evidence="7" type="ORF">SAMN05421783_102134</name>
</gene>
<keyword evidence="3" id="KW-0732">Signal</keyword>
<evidence type="ECO:0000256" key="3">
    <source>
        <dbReference type="ARBA" id="ARBA00022729"/>
    </source>
</evidence>
<keyword evidence="5" id="KW-0564">Palmitate</keyword>
<keyword evidence="6" id="KW-0449">Lipoprotein</keyword>